<evidence type="ECO:0000313" key="1">
    <source>
        <dbReference type="EMBL" id="AUF83353.1"/>
    </source>
</evidence>
<evidence type="ECO:0000313" key="2">
    <source>
        <dbReference type="Proteomes" id="UP000233419"/>
    </source>
</evidence>
<keyword evidence="2" id="KW-1185">Reference proteome</keyword>
<sequence>MSNYFQNLSIEEYSISNQSPYGIDIIFGNYLFLKSKQSYFKIFLQVTPTKRHKQILNSLHYHSIKSLSLKLYSKEEAELIELKSQNSLIANFEFQTEFSWPLFEFHWVPRNQNLTQAKFLYTFSHLNNYQNYQNQGIINLVFEPVIINSVLINQVLLMKYQQYNFEKTNTIIAQKY</sequence>
<name>A0A2K9BMT4_9MOLU</name>
<dbReference type="RefSeq" id="WP_027048459.1">
    <property type="nucleotide sequence ID" value="NZ_CP025257.1"/>
</dbReference>
<dbReference type="EMBL" id="CP025257">
    <property type="protein sequence ID" value="AUF83353.1"/>
    <property type="molecule type" value="Genomic_DNA"/>
</dbReference>
<dbReference type="Proteomes" id="UP000233419">
    <property type="component" value="Chromosome"/>
</dbReference>
<reference evidence="1 2" key="1">
    <citation type="submission" date="2017-12" db="EMBL/GenBank/DDBJ databases">
        <title>Mesoplasma syrphidae YJS, Complete Genome.</title>
        <authorList>
            <person name="Knight T.F."/>
            <person name="Citino T."/>
            <person name="Rubinstein R."/>
            <person name="Neuschaefer Z."/>
        </authorList>
    </citation>
    <scope>NUCLEOTIDE SEQUENCE [LARGE SCALE GENOMIC DNA]</scope>
    <source>
        <strain evidence="1 2">YJS</strain>
    </source>
</reference>
<dbReference type="KEGG" id="msyr:CXP39_00835"/>
<organism evidence="1 2">
    <name type="scientific">Mesoplasma syrphidae</name>
    <dbReference type="NCBI Taxonomy" id="225999"/>
    <lineage>
        <taxon>Bacteria</taxon>
        <taxon>Bacillati</taxon>
        <taxon>Mycoplasmatota</taxon>
        <taxon>Mollicutes</taxon>
        <taxon>Entomoplasmatales</taxon>
        <taxon>Entomoplasmataceae</taxon>
        <taxon>Mesoplasma</taxon>
    </lineage>
</organism>
<accession>A0A2K9BMT4</accession>
<protein>
    <submittedName>
        <fullName evidence="1">Uncharacterized protein</fullName>
    </submittedName>
</protein>
<dbReference type="AlphaFoldDB" id="A0A2K9BMT4"/>
<gene>
    <name evidence="1" type="ORF">CXP39_00835</name>
</gene>
<proteinExistence type="predicted"/>